<dbReference type="WBParaSite" id="MCU_010945-RA">
    <property type="protein sequence ID" value="MCU_010945-RA"/>
    <property type="gene ID" value="MCU_010945"/>
</dbReference>
<feature type="region of interest" description="Disordered" evidence="1">
    <location>
        <begin position="123"/>
        <end position="144"/>
    </location>
</feature>
<dbReference type="AlphaFoldDB" id="A0A5K3FXK7"/>
<proteinExistence type="predicted"/>
<feature type="compositionally biased region" description="Polar residues" evidence="1">
    <location>
        <begin position="1"/>
        <end position="16"/>
    </location>
</feature>
<accession>A0A5K3FXK7</accession>
<feature type="compositionally biased region" description="Low complexity" evidence="1">
    <location>
        <begin position="123"/>
        <end position="136"/>
    </location>
</feature>
<evidence type="ECO:0000313" key="2">
    <source>
        <dbReference type="WBParaSite" id="MCU_010945-RA"/>
    </source>
</evidence>
<organism evidence="2">
    <name type="scientific">Mesocestoides corti</name>
    <name type="common">Flatworm</name>
    <dbReference type="NCBI Taxonomy" id="53468"/>
    <lineage>
        <taxon>Eukaryota</taxon>
        <taxon>Metazoa</taxon>
        <taxon>Spiralia</taxon>
        <taxon>Lophotrochozoa</taxon>
        <taxon>Platyhelminthes</taxon>
        <taxon>Cestoda</taxon>
        <taxon>Eucestoda</taxon>
        <taxon>Cyclophyllidea</taxon>
        <taxon>Mesocestoididae</taxon>
        <taxon>Mesocestoides</taxon>
    </lineage>
</organism>
<protein>
    <submittedName>
        <fullName evidence="2">Mediator of RNA polymerase II transcription subunit 9</fullName>
    </submittedName>
</protein>
<evidence type="ECO:0000256" key="1">
    <source>
        <dbReference type="SAM" id="MobiDB-lite"/>
    </source>
</evidence>
<reference evidence="2" key="1">
    <citation type="submission" date="2019-11" db="UniProtKB">
        <authorList>
            <consortium name="WormBaseParasite"/>
        </authorList>
    </citation>
    <scope>IDENTIFICATION</scope>
</reference>
<feature type="region of interest" description="Disordered" evidence="1">
    <location>
        <begin position="1"/>
        <end position="30"/>
    </location>
</feature>
<sequence length="167" mass="18178">MDKSPKSQSPGLLQATSAAASSQPPDYLGQLDPMVLDQQLRELTRLLQIFHPLLASIPWSGNSRISDSDVSNSSDVKASSKNLEEQEIKTERLHILQDELTRLREVIDRKSLLSAYTPSPLSRSAAAASNHNHSASTSPGSLQHVGLSDIGYPDSGRCYWPNCSHTA</sequence>
<name>A0A5K3FXK7_MESCO</name>